<dbReference type="InterPro" id="IPR012338">
    <property type="entry name" value="Beta-lactam/transpept-like"/>
</dbReference>
<name>A0ABT5U4Q4_9GAMM</name>
<dbReference type="InterPro" id="IPR045155">
    <property type="entry name" value="Beta-lactam_cat"/>
</dbReference>
<keyword evidence="7" id="KW-0732">Signal</keyword>
<dbReference type="PANTHER" id="PTHR35333:SF3">
    <property type="entry name" value="BETA-LACTAMASE-TYPE TRANSPEPTIDASE FOLD CONTAINING PROTEIN"/>
    <property type="match status" value="1"/>
</dbReference>
<evidence type="ECO:0000256" key="2">
    <source>
        <dbReference type="ARBA" id="ARBA00009009"/>
    </source>
</evidence>
<dbReference type="GO" id="GO:0008800">
    <property type="term" value="F:beta-lactamase activity"/>
    <property type="evidence" value="ECO:0007669"/>
    <property type="project" value="UniProtKB-EC"/>
</dbReference>
<dbReference type="InterPro" id="IPR000871">
    <property type="entry name" value="Beta-lactam_class-A"/>
</dbReference>
<evidence type="ECO:0000256" key="6">
    <source>
        <dbReference type="RuleBase" id="RU361140"/>
    </source>
</evidence>
<organism evidence="9 10">
    <name type="scientific">Spartinivicinus poritis</name>
    <dbReference type="NCBI Taxonomy" id="2994640"/>
    <lineage>
        <taxon>Bacteria</taxon>
        <taxon>Pseudomonadati</taxon>
        <taxon>Pseudomonadota</taxon>
        <taxon>Gammaproteobacteria</taxon>
        <taxon>Oceanospirillales</taxon>
        <taxon>Zooshikellaceae</taxon>
        <taxon>Spartinivicinus</taxon>
    </lineage>
</organism>
<dbReference type="PRINTS" id="PR00118">
    <property type="entry name" value="BLACTAMASEA"/>
</dbReference>
<keyword evidence="4 6" id="KW-0378">Hydrolase</keyword>
<accession>A0ABT5U4Q4</accession>
<comment type="catalytic activity">
    <reaction evidence="1 6">
        <text>a beta-lactam + H2O = a substituted beta-amino acid</text>
        <dbReference type="Rhea" id="RHEA:20401"/>
        <dbReference type="ChEBI" id="CHEBI:15377"/>
        <dbReference type="ChEBI" id="CHEBI:35627"/>
        <dbReference type="ChEBI" id="CHEBI:140347"/>
        <dbReference type="EC" id="3.5.2.6"/>
    </reaction>
</comment>
<evidence type="ECO:0000256" key="3">
    <source>
        <dbReference type="ARBA" id="ARBA00012865"/>
    </source>
</evidence>
<dbReference type="PROSITE" id="PS51257">
    <property type="entry name" value="PROKAR_LIPOPROTEIN"/>
    <property type="match status" value="1"/>
</dbReference>
<feature type="signal peptide" evidence="7">
    <location>
        <begin position="1"/>
        <end position="20"/>
    </location>
</feature>
<protein>
    <recommendedName>
        <fullName evidence="3 6">Beta-lactamase</fullName>
        <ecNumber evidence="3 6">3.5.2.6</ecNumber>
    </recommendedName>
</protein>
<sequence length="316" mass="35429">MFKFSFTSFFICCLSFTMYGCTSYNSSSPTNTNVTINTQLEQDFQRLEQSVNGRLGVYILDTQTNTTWLYNHESRFRMMSTFKALACGMVLARVETSDENLDRMLTIEQEDIIANSWNPYTAKHVGEQISMKKLCDVVMAQSDNSAANMVLTSLGGPNQLTTYLRSIGDDRTRLDRLEPKLNYADGDKDTTTPQAIAETINKFVLGDELSDPRHKNIMINWLKSNKYSSNQLRAGIPSHWEVGDRTGAASDGSKGIVSIIWPPHRSPIIAAIYVTDVTHPGATEEEIKTVKLKIDKLFADVGTLIVEQIISENKDN</sequence>
<comment type="caution">
    <text evidence="9">The sequence shown here is derived from an EMBL/GenBank/DDBJ whole genome shotgun (WGS) entry which is preliminary data.</text>
</comment>
<reference evidence="9 10" key="1">
    <citation type="submission" date="2022-11" db="EMBL/GenBank/DDBJ databases">
        <title>Spartinivicinus poritis sp. nov., isolated from scleractinian coral Porites lutea.</title>
        <authorList>
            <person name="Zhang G."/>
            <person name="Cai L."/>
            <person name="Wei Q."/>
        </authorList>
    </citation>
    <scope>NUCLEOTIDE SEQUENCE [LARGE SCALE GENOMIC DNA]</scope>
    <source>
        <strain evidence="9 10">A2-2</strain>
    </source>
</reference>
<evidence type="ECO:0000256" key="4">
    <source>
        <dbReference type="ARBA" id="ARBA00022801"/>
    </source>
</evidence>
<dbReference type="SUPFAM" id="SSF56601">
    <property type="entry name" value="beta-lactamase/transpeptidase-like"/>
    <property type="match status" value="1"/>
</dbReference>
<dbReference type="RefSeq" id="WP_274687337.1">
    <property type="nucleotide sequence ID" value="NZ_JAPMOU010000003.1"/>
</dbReference>
<dbReference type="InterPro" id="IPR023650">
    <property type="entry name" value="Beta-lactam_class-A_AS"/>
</dbReference>
<evidence type="ECO:0000259" key="8">
    <source>
        <dbReference type="Pfam" id="PF13354"/>
    </source>
</evidence>
<dbReference type="PANTHER" id="PTHR35333">
    <property type="entry name" value="BETA-LACTAMASE"/>
    <property type="match status" value="1"/>
</dbReference>
<dbReference type="NCBIfam" id="NF033103">
    <property type="entry name" value="bla_class_A"/>
    <property type="match status" value="1"/>
</dbReference>
<dbReference type="Gene3D" id="3.40.710.10">
    <property type="entry name" value="DD-peptidase/beta-lactamase superfamily"/>
    <property type="match status" value="1"/>
</dbReference>
<evidence type="ECO:0000256" key="5">
    <source>
        <dbReference type="ARBA" id="ARBA00023251"/>
    </source>
</evidence>
<feature type="domain" description="Beta-lactamase class A catalytic" evidence="8">
    <location>
        <begin position="56"/>
        <end position="274"/>
    </location>
</feature>
<evidence type="ECO:0000256" key="1">
    <source>
        <dbReference type="ARBA" id="ARBA00001526"/>
    </source>
</evidence>
<dbReference type="EC" id="3.5.2.6" evidence="3 6"/>
<dbReference type="Proteomes" id="UP001528823">
    <property type="component" value="Unassembled WGS sequence"/>
</dbReference>
<evidence type="ECO:0000313" key="10">
    <source>
        <dbReference type="Proteomes" id="UP001528823"/>
    </source>
</evidence>
<comment type="similarity">
    <text evidence="2 6">Belongs to the class-A beta-lactamase family.</text>
</comment>
<keyword evidence="5 6" id="KW-0046">Antibiotic resistance</keyword>
<evidence type="ECO:0000256" key="7">
    <source>
        <dbReference type="SAM" id="SignalP"/>
    </source>
</evidence>
<dbReference type="EMBL" id="JAPMOU010000003">
    <property type="protein sequence ID" value="MDE1460966.1"/>
    <property type="molecule type" value="Genomic_DNA"/>
</dbReference>
<feature type="chain" id="PRO_5045761265" description="Beta-lactamase" evidence="7">
    <location>
        <begin position="21"/>
        <end position="316"/>
    </location>
</feature>
<proteinExistence type="inferred from homology"/>
<keyword evidence="10" id="KW-1185">Reference proteome</keyword>
<dbReference type="Pfam" id="PF13354">
    <property type="entry name" value="Beta-lactamase2"/>
    <property type="match status" value="1"/>
</dbReference>
<dbReference type="PROSITE" id="PS00146">
    <property type="entry name" value="BETA_LACTAMASE_A"/>
    <property type="match status" value="1"/>
</dbReference>
<evidence type="ECO:0000313" key="9">
    <source>
        <dbReference type="EMBL" id="MDE1460966.1"/>
    </source>
</evidence>
<gene>
    <name evidence="9" type="primary">bla</name>
    <name evidence="9" type="ORF">ORQ98_03175</name>
</gene>